<dbReference type="Gene3D" id="3.90.1800.10">
    <property type="entry name" value="RNA polymerase alpha subunit dimerisation domain"/>
    <property type="match status" value="1"/>
</dbReference>
<comment type="caution">
    <text evidence="15">The sequence shown here is derived from an EMBL/GenBank/DDBJ whole genome shotgun (WGS) entry which is preliminary data.</text>
</comment>
<dbReference type="InterPro" id="IPR007641">
    <property type="entry name" value="RNA_pol_Rpb2_7"/>
</dbReference>
<evidence type="ECO:0000256" key="2">
    <source>
        <dbReference type="ARBA" id="ARBA00006835"/>
    </source>
</evidence>
<dbReference type="GO" id="GO:0006351">
    <property type="term" value="P:DNA-templated transcription"/>
    <property type="evidence" value="ECO:0007669"/>
    <property type="project" value="InterPro"/>
</dbReference>
<gene>
    <name evidence="15" type="ORF">FLONG3_8486</name>
</gene>
<keyword evidence="5" id="KW-0808">Transferase</keyword>
<keyword evidence="6" id="KW-0548">Nucleotidyltransferase</keyword>
<organism evidence="15 16">
    <name type="scientific">Fusarium longipes</name>
    <dbReference type="NCBI Taxonomy" id="694270"/>
    <lineage>
        <taxon>Eukaryota</taxon>
        <taxon>Fungi</taxon>
        <taxon>Dikarya</taxon>
        <taxon>Ascomycota</taxon>
        <taxon>Pezizomycotina</taxon>
        <taxon>Sordariomycetes</taxon>
        <taxon>Hypocreomycetidae</taxon>
        <taxon>Hypocreales</taxon>
        <taxon>Nectriaceae</taxon>
        <taxon>Fusarium</taxon>
    </lineage>
</organism>
<dbReference type="PANTHER" id="PTHR20856">
    <property type="entry name" value="DNA-DIRECTED RNA POLYMERASE I SUBUNIT 2"/>
    <property type="match status" value="1"/>
</dbReference>
<evidence type="ECO:0000256" key="6">
    <source>
        <dbReference type="ARBA" id="ARBA00022695"/>
    </source>
</evidence>
<feature type="domain" description="Tyrosinase copper-binding" evidence="14">
    <location>
        <begin position="1557"/>
        <end position="1568"/>
    </location>
</feature>
<dbReference type="Gene3D" id="2.40.270.10">
    <property type="entry name" value="DNA-directed RNA polymerase, subunit 2, domain 6"/>
    <property type="match status" value="2"/>
</dbReference>
<dbReference type="InterPro" id="IPR007642">
    <property type="entry name" value="RNA_pol_Rpb2_2"/>
</dbReference>
<dbReference type="InterPro" id="IPR007645">
    <property type="entry name" value="RNA_pol_Rpb2_3"/>
</dbReference>
<comment type="subcellular location">
    <subcellularLocation>
        <location evidence="1">Nucleus</location>
    </subcellularLocation>
</comment>
<dbReference type="Pfam" id="PF06883">
    <property type="entry name" value="RNA_pol_Rpa2_4"/>
    <property type="match status" value="1"/>
</dbReference>
<keyword evidence="7" id="KW-0479">Metal-binding</keyword>
<dbReference type="InterPro" id="IPR007120">
    <property type="entry name" value="DNA-dir_RNAP_su2_dom"/>
</dbReference>
<keyword evidence="10" id="KW-0804">Transcription</keyword>
<feature type="domain" description="Tyrosinase copper-binding" evidence="13">
    <location>
        <begin position="1353"/>
        <end position="1370"/>
    </location>
</feature>
<evidence type="ECO:0000256" key="12">
    <source>
        <dbReference type="SAM" id="MobiDB-lite"/>
    </source>
</evidence>
<keyword evidence="8" id="KW-0863">Zinc-finger</keyword>
<dbReference type="GO" id="GO:0003899">
    <property type="term" value="F:DNA-directed RNA polymerase activity"/>
    <property type="evidence" value="ECO:0007669"/>
    <property type="project" value="UniProtKB-EC"/>
</dbReference>
<evidence type="ECO:0000259" key="13">
    <source>
        <dbReference type="PROSITE" id="PS00497"/>
    </source>
</evidence>
<dbReference type="Gene3D" id="3.90.1100.10">
    <property type="match status" value="2"/>
</dbReference>
<dbReference type="EC" id="2.7.7.6" evidence="3"/>
<dbReference type="EMBL" id="PXOG01000204">
    <property type="protein sequence ID" value="RGP67495.1"/>
    <property type="molecule type" value="Genomic_DNA"/>
</dbReference>
<dbReference type="GO" id="GO:0032549">
    <property type="term" value="F:ribonucleoside binding"/>
    <property type="evidence" value="ECO:0007669"/>
    <property type="project" value="InterPro"/>
</dbReference>
<keyword evidence="4 15" id="KW-0240">DNA-directed RNA polymerase</keyword>
<dbReference type="InterPro" id="IPR009674">
    <property type="entry name" value="Rpa2_dom_4"/>
</dbReference>
<evidence type="ECO:0000313" key="15">
    <source>
        <dbReference type="EMBL" id="RGP67495.1"/>
    </source>
</evidence>
<evidence type="ECO:0000256" key="5">
    <source>
        <dbReference type="ARBA" id="ARBA00022679"/>
    </source>
</evidence>
<dbReference type="InterPro" id="IPR015712">
    <property type="entry name" value="DNA-dir_RNA_pol_su2"/>
</dbReference>
<evidence type="ECO:0000256" key="7">
    <source>
        <dbReference type="ARBA" id="ARBA00022723"/>
    </source>
</evidence>
<dbReference type="STRING" id="694270.A0A395S5H7"/>
<dbReference type="FunFam" id="3.90.1100.10:FF:000016">
    <property type="entry name" value="DNA-directed RNA polymerase subunit beta"/>
    <property type="match status" value="1"/>
</dbReference>
<dbReference type="PROSITE" id="PS00497">
    <property type="entry name" value="TYROSINASE_1"/>
    <property type="match status" value="1"/>
</dbReference>
<dbReference type="InterPro" id="IPR008922">
    <property type="entry name" value="Di-copper_centre_dom_sf"/>
</dbReference>
<proteinExistence type="inferred from homology"/>
<dbReference type="Pfam" id="PF04563">
    <property type="entry name" value="RNA_pol_Rpb2_1"/>
    <property type="match status" value="1"/>
</dbReference>
<dbReference type="InterPro" id="IPR037033">
    <property type="entry name" value="DNA-dir_RNAP_su2_hyb_sf"/>
</dbReference>
<dbReference type="Pfam" id="PF04565">
    <property type="entry name" value="RNA_pol_Rpb2_3"/>
    <property type="match status" value="1"/>
</dbReference>
<evidence type="ECO:0000259" key="14">
    <source>
        <dbReference type="PROSITE" id="PS00498"/>
    </source>
</evidence>
<dbReference type="GO" id="GO:0000428">
    <property type="term" value="C:DNA-directed RNA polymerase complex"/>
    <property type="evidence" value="ECO:0007669"/>
    <property type="project" value="UniProtKB-KW"/>
</dbReference>
<dbReference type="SUPFAM" id="SSF48056">
    <property type="entry name" value="Di-copper centre-containing domain"/>
    <property type="match status" value="1"/>
</dbReference>
<dbReference type="SUPFAM" id="SSF64484">
    <property type="entry name" value="beta and beta-prime subunits of DNA dependent RNA-polymerase"/>
    <property type="match status" value="1"/>
</dbReference>
<dbReference type="PROSITE" id="PS00498">
    <property type="entry name" value="TYROSINASE_2"/>
    <property type="match status" value="1"/>
</dbReference>
<evidence type="ECO:0000256" key="8">
    <source>
        <dbReference type="ARBA" id="ARBA00022771"/>
    </source>
</evidence>
<sequence>MAPTATDTEWDHQFHTLRRENLFRNPPTDHSAYPALQAAVSPHIESFNGIFRDDGKPGLLKHAVADIGTKTFLDGDDRAPSDGKNILTVRYKDVFLQKPQVPPSNKLARNRQVFPAECRQRHVTYRGRLSATLEYRINGGDPVEFTREFGQVPVMIKSNKCHLEGNSPALLVERKEESEELGGYFIVNGIEKVIRMLQLNKRNFPMAINRPSFQNRGPGYTPYGIILRAVRPDETSQTNVLHYLNDGNMTFRFSWRKNEYLVPVMMILKALVETNDREIFEGLIGPAGSKAAGNTFLTDRVELLLRTYKSYNLYSKSDTRAFLGEKFRVVLGVPDTMTNYEVGTEFLRRVVLVHLGNVDVTEEQDNEKYKLLLFMIRKLYALVAGECAVDNPDAVQNQEILLGGFLYGQILKERLDEFLSVNVRASLRDYLRRNPGISFNSEEFRKEFPNNIFRKANENLGNALEYFLSTGNLQSQSGLDLQQTAGFTVVAEKLNFLRFISHFRMVHRGAFFAQLKTTAVRKLLPESWGFMCPVHTPDGAPCGLLNHLAHKCEISTEMEDISQIATLAAELGVIDASSASTDENVVVMLDGKVLGYCTPKESVRIADCFRYWKVEGTHGVPLKLEIGYVPPSKGGSYPGIYMASTAARMMRPVKYLPLQKCDYLSPYEQPYMNIAVVPEEVESGKSTHVEFDPTNIFSILANMTPFSNFNQSPRNIYQCQMGKQTMGTPGTALRYRTDNKSYQIQTGQTPVVRSPLHNAYGFDTAPNGFNAVVAVISYTGYDMDDAMILNKGAHERGFGYGTIYKTKKISLKDDSRTKATKSVTKAFGFAPHSYVSAQYQGMLDDDGLPHVGRLIQEGDVICAWHTVTPDYNGKLVNLDGITHYEKYKDSEEGFVQTVSLIGAESERCGLAEISTYGPPLFRDRFVESLAGKAGALHGLAQDSTPFKFDEENTAGDYFGHQLMKAGYNYHGNEPMYSGITGEELHADIYIGVVYYQRLRHMVNDKYQVRTTGPVVPTTLQPVKGRKRGGGIRVGEMERDALLAHGTAFLIQDRLLNCSDYSKSWICRRCGSFLSVQPTVSQFAQSKKKAPSVVRCRACAIKLDDSEGLDLTQIQGEIWEDGQGNSWVGGDQTTQVVVPGALKYLDVELAAMGVKLKYRVDRNDEPRKGPMKPMALDGVRCDHSAPWLRDVETKETDVRPEPAQSFSLRFFYFNPLISQVIVPFLSPSNRTPLTMRSQVAWLLSLFFAVATAQSYSYGVDIDSLTRRQDNGRIIVKPLPQTRNGTVPLRPEIREIQADRYKWDLYILSMSMLQDVDQDDPASWYQIAGIHGVPFEAWNGVEAAPGANQSGYCTHNSVLFPMWHRPYLALFEQELYRMANVIAGMFPNGTDRQAYIAAARDFRMPYWNWAMPAPEGESYLPEVFWNETISQNGPRGVQEIHNPLYSYQFHPKNTTAMIWAPLRNWNETKRAPNSTEDDDEEPTSDNGQVNRALLSKLSEIQRRLSTLFSSYKDFNSFGSKAWAFTNNSTLDSLESVHDIVHIFGGLQGHMTFVPLSSFDPLFLLHHTMTDRLVAMWQTMNPDTWVTPLPAGENSFTSIKGEMQDSQSPLTPFLSSEDGTFWNSDTSRTTEAFGYAYADTDLTGKQKEDVRQELQKKVTDWWGGGSVSLMAQHAPTTPTEWVAEVRLSVLHDHTFTFIYFFLGDPPGSHKNWLSVQNNVGSVLISGTSDRTAVVGVHLSSEMMKGIPTREISEKLQFRIVENGNLVDPKEVDLRIDLVGDEGSRIKLWS</sequence>
<dbReference type="Gene3D" id="3.90.1110.10">
    <property type="entry name" value="RNA polymerase Rpb2, domain 2"/>
    <property type="match status" value="1"/>
</dbReference>
<dbReference type="FunFam" id="3.90.1100.10:FF:000008">
    <property type="entry name" value="DNA-directed RNA polymerase subunit beta"/>
    <property type="match status" value="1"/>
</dbReference>
<dbReference type="OrthoDB" id="10248617at2759"/>
<dbReference type="GO" id="GO:0008270">
    <property type="term" value="F:zinc ion binding"/>
    <property type="evidence" value="ECO:0007669"/>
    <property type="project" value="UniProtKB-KW"/>
</dbReference>
<protein>
    <recommendedName>
        <fullName evidence="3">DNA-directed RNA polymerase</fullName>
        <ecNumber evidence="3">2.7.7.6</ecNumber>
    </recommendedName>
</protein>
<evidence type="ECO:0000313" key="16">
    <source>
        <dbReference type="Proteomes" id="UP000266234"/>
    </source>
</evidence>
<dbReference type="Pfam" id="PF00562">
    <property type="entry name" value="RNA_pol_Rpb2_6"/>
    <property type="match status" value="2"/>
</dbReference>
<dbReference type="Proteomes" id="UP000266234">
    <property type="component" value="Unassembled WGS sequence"/>
</dbReference>
<dbReference type="CDD" id="cd00653">
    <property type="entry name" value="RNA_pol_B_RPB2"/>
    <property type="match status" value="1"/>
</dbReference>
<dbReference type="GO" id="GO:0016491">
    <property type="term" value="F:oxidoreductase activity"/>
    <property type="evidence" value="ECO:0007669"/>
    <property type="project" value="InterPro"/>
</dbReference>
<dbReference type="InterPro" id="IPR002227">
    <property type="entry name" value="Tyrosinase_Cu-bd"/>
</dbReference>
<dbReference type="FunFam" id="3.90.1110.10:FF:000007">
    <property type="entry name" value="DNA-directed RNA polymerase subunit beta"/>
    <property type="match status" value="1"/>
</dbReference>
<dbReference type="Pfam" id="PF04560">
    <property type="entry name" value="RNA_pol_Rpb2_7"/>
    <property type="match status" value="1"/>
</dbReference>
<reference evidence="15 16" key="1">
    <citation type="journal article" date="2018" name="PLoS Pathog.">
        <title>Evolution of structural diversity of trichothecenes, a family of toxins produced by plant pathogenic and entomopathogenic fungi.</title>
        <authorList>
            <person name="Proctor R.H."/>
            <person name="McCormick S.P."/>
            <person name="Kim H.S."/>
            <person name="Cardoza R.E."/>
            <person name="Stanley A.M."/>
            <person name="Lindo L."/>
            <person name="Kelly A."/>
            <person name="Brown D.W."/>
            <person name="Lee T."/>
            <person name="Vaughan M.M."/>
            <person name="Alexander N.J."/>
            <person name="Busman M."/>
            <person name="Gutierrez S."/>
        </authorList>
    </citation>
    <scope>NUCLEOTIDE SEQUENCE [LARGE SCALE GENOMIC DNA]</scope>
    <source>
        <strain evidence="15 16">NRRL 20695</strain>
    </source>
</reference>
<name>A0A395S5H7_9HYPO</name>
<evidence type="ECO:0000256" key="11">
    <source>
        <dbReference type="ARBA" id="ARBA00023242"/>
    </source>
</evidence>
<keyword evidence="11" id="KW-0539">Nucleus</keyword>
<evidence type="ECO:0000256" key="3">
    <source>
        <dbReference type="ARBA" id="ARBA00012418"/>
    </source>
</evidence>
<evidence type="ECO:0000256" key="1">
    <source>
        <dbReference type="ARBA" id="ARBA00004123"/>
    </source>
</evidence>
<dbReference type="GO" id="GO:0003677">
    <property type="term" value="F:DNA binding"/>
    <property type="evidence" value="ECO:0007669"/>
    <property type="project" value="InterPro"/>
</dbReference>
<dbReference type="GO" id="GO:0005634">
    <property type="term" value="C:nucleus"/>
    <property type="evidence" value="ECO:0007669"/>
    <property type="project" value="UniProtKB-SubCell"/>
</dbReference>
<keyword evidence="9" id="KW-0862">Zinc</keyword>
<dbReference type="PRINTS" id="PR00092">
    <property type="entry name" value="TYROSINASE"/>
</dbReference>
<dbReference type="Gene3D" id="1.10.1280.10">
    <property type="entry name" value="Di-copper center containing domain from catechol oxidase"/>
    <property type="match status" value="1"/>
</dbReference>
<evidence type="ECO:0000256" key="4">
    <source>
        <dbReference type="ARBA" id="ARBA00022478"/>
    </source>
</evidence>
<accession>A0A395S5H7</accession>
<evidence type="ECO:0000256" key="9">
    <source>
        <dbReference type="ARBA" id="ARBA00022833"/>
    </source>
</evidence>
<keyword evidence="16" id="KW-1185">Reference proteome</keyword>
<dbReference type="Pfam" id="PF00264">
    <property type="entry name" value="Tyrosinase"/>
    <property type="match status" value="1"/>
</dbReference>
<dbReference type="InterPro" id="IPR007644">
    <property type="entry name" value="RNA_pol_bsu_protrusion"/>
</dbReference>
<dbReference type="Pfam" id="PF04561">
    <property type="entry name" value="RNA_pol_Rpb2_2"/>
    <property type="match status" value="1"/>
</dbReference>
<comment type="similarity">
    <text evidence="2">Belongs to the RNA polymerase beta chain family.</text>
</comment>
<evidence type="ECO:0000256" key="10">
    <source>
        <dbReference type="ARBA" id="ARBA00023163"/>
    </source>
</evidence>
<feature type="region of interest" description="Disordered" evidence="12">
    <location>
        <begin position="1467"/>
        <end position="1487"/>
    </location>
</feature>
<dbReference type="InterPro" id="IPR037034">
    <property type="entry name" value="RNA_pol_Rpb2_2_sf"/>
</dbReference>